<dbReference type="Pfam" id="PF01977">
    <property type="entry name" value="UbiD"/>
    <property type="match status" value="1"/>
</dbReference>
<dbReference type="Pfam" id="PF20696">
    <property type="entry name" value="UbiD_C"/>
    <property type="match status" value="1"/>
</dbReference>
<dbReference type="PANTHER" id="PTHR30108">
    <property type="entry name" value="3-OCTAPRENYL-4-HYDROXYBENZOATE CARBOXY-LYASE-RELATED"/>
    <property type="match status" value="1"/>
</dbReference>
<keyword evidence="4" id="KW-0456">Lyase</keyword>
<dbReference type="GO" id="GO:0016831">
    <property type="term" value="F:carboxy-lyase activity"/>
    <property type="evidence" value="ECO:0007669"/>
    <property type="project" value="InterPro"/>
</dbReference>
<dbReference type="SUPFAM" id="SSF50475">
    <property type="entry name" value="FMN-binding split barrel"/>
    <property type="match status" value="1"/>
</dbReference>
<name>A0A445MSK1_9BACT</name>
<dbReference type="AlphaFoldDB" id="A0A445MSK1"/>
<dbReference type="Gene3D" id="1.20.5.4570">
    <property type="match status" value="1"/>
</dbReference>
<evidence type="ECO:0000259" key="3">
    <source>
        <dbReference type="Pfam" id="PF20696"/>
    </source>
</evidence>
<dbReference type="InterPro" id="IPR049383">
    <property type="entry name" value="UbiD-like_N"/>
</dbReference>
<dbReference type="PANTHER" id="PTHR30108:SF17">
    <property type="entry name" value="FERULIC ACID DECARBOXYLASE 1"/>
    <property type="match status" value="1"/>
</dbReference>
<protein>
    <submittedName>
        <fullName evidence="4">3-octaprenyl-4-hydroxybenzoate carboxy-lyase</fullName>
    </submittedName>
</protein>
<evidence type="ECO:0000259" key="2">
    <source>
        <dbReference type="Pfam" id="PF20695"/>
    </source>
</evidence>
<dbReference type="InterPro" id="IPR002830">
    <property type="entry name" value="UbiD"/>
</dbReference>
<dbReference type="SUPFAM" id="SSF143968">
    <property type="entry name" value="UbiD C-terminal domain-like"/>
    <property type="match status" value="1"/>
</dbReference>
<dbReference type="GO" id="GO:0046281">
    <property type="term" value="P:cinnamic acid catabolic process"/>
    <property type="evidence" value="ECO:0007669"/>
    <property type="project" value="TreeGrafter"/>
</dbReference>
<dbReference type="InterPro" id="IPR048304">
    <property type="entry name" value="UbiD_Rift_dom"/>
</dbReference>
<feature type="domain" description="3-octaprenyl-4-hydroxybenzoate carboxy-lyase-like N-terminal" evidence="2">
    <location>
        <begin position="9"/>
        <end position="84"/>
    </location>
</feature>
<dbReference type="Pfam" id="PF20695">
    <property type="entry name" value="UbiD_N"/>
    <property type="match status" value="1"/>
</dbReference>
<proteinExistence type="predicted"/>
<evidence type="ECO:0000313" key="4">
    <source>
        <dbReference type="EMBL" id="SPD72423.1"/>
    </source>
</evidence>
<accession>A0A445MSK1</accession>
<feature type="domain" description="3-octaprenyl-4-hydroxybenzoate carboxy-lyase-like C-terminal" evidence="3">
    <location>
        <begin position="344"/>
        <end position="420"/>
    </location>
</feature>
<feature type="domain" description="3-octaprenyl-4-hydroxybenzoate carboxy-lyase-like Rift-related" evidence="1">
    <location>
        <begin position="106"/>
        <end position="303"/>
    </location>
</feature>
<dbReference type="GO" id="GO:0033494">
    <property type="term" value="P:ferulate metabolic process"/>
    <property type="evidence" value="ECO:0007669"/>
    <property type="project" value="TreeGrafter"/>
</dbReference>
<dbReference type="GO" id="GO:0005737">
    <property type="term" value="C:cytoplasm"/>
    <property type="evidence" value="ECO:0007669"/>
    <property type="project" value="TreeGrafter"/>
</dbReference>
<dbReference type="Gene3D" id="3.40.1670.10">
    <property type="entry name" value="UbiD C-terminal domain-like"/>
    <property type="match status" value="1"/>
</dbReference>
<evidence type="ECO:0000259" key="1">
    <source>
        <dbReference type="Pfam" id="PF01977"/>
    </source>
</evidence>
<organism evidence="4">
    <name type="scientific">uncultured Desulfobacterium sp</name>
    <dbReference type="NCBI Taxonomy" id="201089"/>
    <lineage>
        <taxon>Bacteria</taxon>
        <taxon>Pseudomonadati</taxon>
        <taxon>Thermodesulfobacteriota</taxon>
        <taxon>Desulfobacteria</taxon>
        <taxon>Desulfobacterales</taxon>
        <taxon>Desulfobacteriaceae</taxon>
        <taxon>Desulfobacterium</taxon>
        <taxon>environmental samples</taxon>
    </lineage>
</organism>
<sequence>MPYDIRQFIEDLKKAGELIEVDQEVDWNYEISAYDILSGYFDGPAFLFNNVKGIKTGARVLIGHFAGSYQKPHKRHAICLGLDPNIDRATWVRQASRSIGTMLKPVEVATGPCKEVIKMGKEANLMEYPFTYHAIGDAAKYIFLNACVIKDPDSQYTNAGTYCLEIYSKNRLVVTPYAHSNFASILLNKYWGRGEAMPISIVIGGDPTVTMCAGSIMPPGVSEYDVAGGLRGAPIEMVKSETSDILVPANSEMIIEGEIRPNEFLPEGPKIESFGFSVGPRQPFYAIRVNCITHRNNPVIPDIHNSVGAGTSSLHDSFMPLGYLAQIKMFGMPMKLGHTVPVRCATTVFSGVKKKKYPEDYQGFMQQLINTQTGMPGMGGSLANSLFVDDDVNVLNYDDGFEAMFTQVNPARDVIRTEKEFATMTIESSWLEPEDLEKWKGPGNFLNRKLITDATTKEEPPLGVRRTQFETLFPEEVQQWVMDNWKELGFEEEARWNKSYTGSDF</sequence>
<dbReference type="InterPro" id="IPR049381">
    <property type="entry name" value="UbiD-like_C"/>
</dbReference>
<dbReference type="EMBL" id="OJIN01000041">
    <property type="protein sequence ID" value="SPD72423.1"/>
    <property type="molecule type" value="Genomic_DNA"/>
</dbReference>
<reference evidence="4" key="1">
    <citation type="submission" date="2018-01" db="EMBL/GenBank/DDBJ databases">
        <authorList>
            <person name="Regsiter A."/>
            <person name="William W."/>
        </authorList>
    </citation>
    <scope>NUCLEOTIDE SEQUENCE</scope>
    <source>
        <strain evidence="4">TRIP AH-1</strain>
    </source>
</reference>
<gene>
    <name evidence="4" type="ORF">PITCH_A1350004</name>
</gene>